<organism evidence="1">
    <name type="scientific">Anguilla anguilla</name>
    <name type="common">European freshwater eel</name>
    <name type="synonym">Muraena anguilla</name>
    <dbReference type="NCBI Taxonomy" id="7936"/>
    <lineage>
        <taxon>Eukaryota</taxon>
        <taxon>Metazoa</taxon>
        <taxon>Chordata</taxon>
        <taxon>Craniata</taxon>
        <taxon>Vertebrata</taxon>
        <taxon>Euteleostomi</taxon>
        <taxon>Actinopterygii</taxon>
        <taxon>Neopterygii</taxon>
        <taxon>Teleostei</taxon>
        <taxon>Anguilliformes</taxon>
        <taxon>Anguillidae</taxon>
        <taxon>Anguilla</taxon>
    </lineage>
</organism>
<reference evidence="1" key="1">
    <citation type="submission" date="2014-11" db="EMBL/GenBank/DDBJ databases">
        <authorList>
            <person name="Amaro Gonzalez C."/>
        </authorList>
    </citation>
    <scope>NUCLEOTIDE SEQUENCE</scope>
</reference>
<sequence>MFDFDKSQSELLKLNHSYPCYKWIWHHQK</sequence>
<reference evidence="1" key="2">
    <citation type="journal article" date="2015" name="Fish Shellfish Immunol.">
        <title>Early steps in the European eel (Anguilla anguilla)-Vibrio vulnificus interaction in the gills: Role of the RtxA13 toxin.</title>
        <authorList>
            <person name="Callol A."/>
            <person name="Pajuelo D."/>
            <person name="Ebbesson L."/>
            <person name="Teles M."/>
            <person name="MacKenzie S."/>
            <person name="Amaro C."/>
        </authorList>
    </citation>
    <scope>NUCLEOTIDE SEQUENCE</scope>
</reference>
<dbReference type="EMBL" id="GBXM01002801">
    <property type="protein sequence ID" value="JAI05777.1"/>
    <property type="molecule type" value="Transcribed_RNA"/>
</dbReference>
<dbReference type="AlphaFoldDB" id="A0A0E9XTQ8"/>
<proteinExistence type="predicted"/>
<evidence type="ECO:0000313" key="1">
    <source>
        <dbReference type="EMBL" id="JAI05777.1"/>
    </source>
</evidence>
<protein>
    <submittedName>
        <fullName evidence="1">Uncharacterized protein</fullName>
    </submittedName>
</protein>
<name>A0A0E9XTQ8_ANGAN</name>
<accession>A0A0E9XTQ8</accession>